<dbReference type="OMA" id="RYDKITK"/>
<dbReference type="InterPro" id="IPR027417">
    <property type="entry name" value="P-loop_NTPase"/>
</dbReference>
<dbReference type="PANTHER" id="PTHR33377">
    <property type="entry name" value="OS10G0134700 PROTEIN-RELATED"/>
    <property type="match status" value="1"/>
</dbReference>
<dbReference type="Pfam" id="PF00931">
    <property type="entry name" value="NB-ARC"/>
    <property type="match status" value="1"/>
</dbReference>
<dbReference type="Gramene" id="EER95770">
    <property type="protein sequence ID" value="EER95770"/>
    <property type="gene ID" value="SORBI_3002G012000"/>
</dbReference>
<reference evidence="2" key="1">
    <citation type="journal article" date="2019" name="BMC Genomics">
        <title>A new reference genome for Sorghum bicolor reveals high levels of sequence similarity between sweet and grain genotypes: implications for the genetics of sugar metabolism.</title>
        <authorList>
            <person name="Cooper E.A."/>
            <person name="Brenton Z.W."/>
            <person name="Flinn B.S."/>
            <person name="Jenkins J."/>
            <person name="Shu S."/>
            <person name="Flowers D."/>
            <person name="Luo F."/>
            <person name="Wang Y."/>
            <person name="Xia P."/>
            <person name="Barry K."/>
            <person name="Daum C."/>
            <person name="Lipzen A."/>
            <person name="Yoshinaga Y."/>
            <person name="Schmutz J."/>
            <person name="Saski C."/>
            <person name="Vermerris W."/>
            <person name="Kresovich S."/>
        </authorList>
    </citation>
    <scope>NUCLEOTIDE SEQUENCE</scope>
</reference>
<dbReference type="Gene3D" id="3.40.50.300">
    <property type="entry name" value="P-loop containing nucleotide triphosphate hydrolases"/>
    <property type="match status" value="1"/>
</dbReference>
<organism evidence="2 3">
    <name type="scientific">Sorghum bicolor</name>
    <name type="common">Sorghum</name>
    <name type="synonym">Sorghum vulgare</name>
    <dbReference type="NCBI Taxonomy" id="4558"/>
    <lineage>
        <taxon>Eukaryota</taxon>
        <taxon>Viridiplantae</taxon>
        <taxon>Streptophyta</taxon>
        <taxon>Embryophyta</taxon>
        <taxon>Tracheophyta</taxon>
        <taxon>Spermatophyta</taxon>
        <taxon>Magnoliopsida</taxon>
        <taxon>Liliopsida</taxon>
        <taxon>Poales</taxon>
        <taxon>Poaceae</taxon>
        <taxon>PACMAD clade</taxon>
        <taxon>Panicoideae</taxon>
        <taxon>Andropogonodae</taxon>
        <taxon>Andropogoneae</taxon>
        <taxon>Sorghinae</taxon>
        <taxon>Sorghum</taxon>
    </lineage>
</organism>
<evidence type="ECO:0000313" key="2">
    <source>
        <dbReference type="EMBL" id="KAG0541389.1"/>
    </source>
</evidence>
<dbReference type="EMBL" id="CM027681">
    <property type="protein sequence ID" value="KAG0541389.1"/>
    <property type="molecule type" value="Genomic_DNA"/>
</dbReference>
<dbReference type="Proteomes" id="UP000807115">
    <property type="component" value="Chromosome 2"/>
</dbReference>
<dbReference type="InterPro" id="IPR002182">
    <property type="entry name" value="NB-ARC"/>
</dbReference>
<protein>
    <recommendedName>
        <fullName evidence="1">NB-ARC domain-containing protein</fullName>
    </recommendedName>
</protein>
<dbReference type="PANTHER" id="PTHR33377:SF23">
    <property type="entry name" value="NB-ARC DOMAIN-CONTAINING PROTEIN"/>
    <property type="match status" value="1"/>
</dbReference>
<reference evidence="2" key="2">
    <citation type="submission" date="2020-10" db="EMBL/GenBank/DDBJ databases">
        <authorList>
            <person name="Cooper E.A."/>
            <person name="Brenton Z.W."/>
            <person name="Flinn B.S."/>
            <person name="Jenkins J."/>
            <person name="Shu S."/>
            <person name="Flowers D."/>
            <person name="Luo F."/>
            <person name="Wang Y."/>
            <person name="Xia P."/>
            <person name="Barry K."/>
            <person name="Daum C."/>
            <person name="Lipzen A."/>
            <person name="Yoshinaga Y."/>
            <person name="Schmutz J."/>
            <person name="Saski C."/>
            <person name="Vermerris W."/>
            <person name="Kresovich S."/>
        </authorList>
    </citation>
    <scope>NUCLEOTIDE SEQUENCE</scope>
</reference>
<proteinExistence type="predicted"/>
<name>A0A921URA4_SORBI</name>
<dbReference type="OrthoDB" id="649712at2759"/>
<feature type="domain" description="NB-ARC" evidence="1">
    <location>
        <begin position="189"/>
        <end position="328"/>
    </location>
</feature>
<evidence type="ECO:0000313" key="3">
    <source>
        <dbReference type="Proteomes" id="UP000807115"/>
    </source>
</evidence>
<dbReference type="AlphaFoldDB" id="A0A921URA4"/>
<gene>
    <name evidence="2" type="ORF">BDA96_02G012500</name>
</gene>
<dbReference type="KEGG" id="sbi:8084251"/>
<dbReference type="GO" id="GO:0043531">
    <property type="term" value="F:ADP binding"/>
    <property type="evidence" value="ECO:0007669"/>
    <property type="project" value="InterPro"/>
</dbReference>
<comment type="caution">
    <text evidence="2">The sequence shown here is derived from an EMBL/GenBank/DDBJ whole genome shotgun (WGS) entry which is preliminary data.</text>
</comment>
<evidence type="ECO:0000259" key="1">
    <source>
        <dbReference type="Pfam" id="PF00931"/>
    </source>
</evidence>
<accession>A0A921URA4</accession>
<dbReference type="SUPFAM" id="SSF52540">
    <property type="entry name" value="P-loop containing nucleoside triphosphate hydrolases"/>
    <property type="match status" value="1"/>
</dbReference>
<sequence>MEILLSALLGEGITRSLNFFISKSSKIQPQDLEDRLCRVLLRAQVIIDEATARQITNHAMLQQLDMLRDAMHQGHYTLDTFRYQSHKEEDTKDHVVSHYLSLSKLNSLKGFCSSNRNSQILEELQEASHRLSSMILDAEELAVFLTSYPRMYRQPYSMHLLLGNCMFARQMEAELVLSFLLHTHPNAAEQLEVLPIVGPGKVGKSTLVAHVCYDIRVRDHFSEIMFLSDNDFKSDKLTYLGERCLKKYQNSTLNKDGRMLVVIEATGDFNEEEWKRMYATCKRYMKSGSKIIITSRYDKITKLGTTRAVILKHLSDEAYWYFFKTLTFGSTDPVMHPRLTCLAMEIARILKRCLFGATGTIKILRDNFDIHYWCKVVSFLRVFSKWHVSKFGDHPCDALNQNGTRPVHLWRMARSSEEIVVYRQYECSLQEEVPKISMKSVVFGDVKPSGRFEGVAFSSQIPPYYNYIYSCEIRGLKTQGAKRKRS</sequence>